<keyword evidence="1" id="KW-0677">Repeat</keyword>
<dbReference type="Pfam" id="PF12796">
    <property type="entry name" value="Ank_2"/>
    <property type="match status" value="2"/>
</dbReference>
<dbReference type="SUPFAM" id="SSF158235">
    <property type="entry name" value="SOCS box-like"/>
    <property type="match status" value="1"/>
</dbReference>
<name>A0A1W4WZX8_AGRPL</name>
<dbReference type="RefSeq" id="XP_018329389.1">
    <property type="nucleotide sequence ID" value="XM_018473887.1"/>
</dbReference>
<dbReference type="KEGG" id="apln:108739820"/>
<dbReference type="SMART" id="SM00248">
    <property type="entry name" value="ANK"/>
    <property type="match status" value="11"/>
</dbReference>
<feature type="repeat" description="ANK" evidence="3">
    <location>
        <begin position="233"/>
        <end position="265"/>
    </location>
</feature>
<dbReference type="CDD" id="cd03716">
    <property type="entry name" value="SOCS_ASB_like"/>
    <property type="match status" value="1"/>
</dbReference>
<evidence type="ECO:0000256" key="3">
    <source>
        <dbReference type="PROSITE-ProRule" id="PRU00023"/>
    </source>
</evidence>
<dbReference type="PANTHER" id="PTHR24123">
    <property type="entry name" value="ANKYRIN REPEAT-CONTAINING"/>
    <property type="match status" value="1"/>
</dbReference>
<feature type="repeat" description="ANK" evidence="3">
    <location>
        <begin position="328"/>
        <end position="360"/>
    </location>
</feature>
<feature type="repeat" description="ANK" evidence="3">
    <location>
        <begin position="165"/>
        <end position="197"/>
    </location>
</feature>
<dbReference type="Gene3D" id="1.25.40.20">
    <property type="entry name" value="Ankyrin repeat-containing domain"/>
    <property type="match status" value="3"/>
</dbReference>
<evidence type="ECO:0000259" key="4">
    <source>
        <dbReference type="PROSITE" id="PS50225"/>
    </source>
</evidence>
<dbReference type="Pfam" id="PF13637">
    <property type="entry name" value="Ank_4"/>
    <property type="match status" value="2"/>
</dbReference>
<feature type="repeat" description="ANK" evidence="3">
    <location>
        <begin position="200"/>
        <end position="232"/>
    </location>
</feature>
<dbReference type="PANTHER" id="PTHR24123:SF33">
    <property type="entry name" value="PROTEIN HOS4"/>
    <property type="match status" value="1"/>
</dbReference>
<sequence length="564" mass="63337">MESYEELLMQAVEENDINCVKFCLAKGANPNKICSVGMTPIGAAAQNGNLMILKFLTESQRSALNKSIRNENAALHLDLDNSRKMKNIGYYVVCDDLDNLDFDNGPTPEGMDALEWDMEVTEENTEELASTPPEARIYKWYADILNRTAVVLQSPENDIARLDRYGLNALHYAISEGHYDVVQYLLDNFKEIGVNQSDANIVSPLQIAVIKQDIKMVKILLQKGANINFANRHRKTSLHLAAQEGNLELVQVLVENGANLNAQDIDECTPLSVAIFCEHEVIAKYLIQKGTRLNCEEMCGHTVLHRAVWNNMTNTVKTLLEAEAKVIQSHYLLHTAVRNNNLEIVEALHKSGAAVNVRDEQGNTPLIVACTHQTFEIAKYLLKNGASANVRNEINSLTALHICVEHIHNKDMFRRFLDLLICYGADINSTCYMGSVFFYSIIANEAAACLLVKYGANVNLKEERAVVDYLSAAKKNQHNILVKLIILAGFNFNNLLFDIKFLKTQPVDPLYDYIVFTKSNPLSLKDICRIKIRGVLGSNVILKIQKLPLPTVLLQFLAFDDIYY</sequence>
<dbReference type="PRINTS" id="PR01415">
    <property type="entry name" value="ANKYRIN"/>
</dbReference>
<dbReference type="GO" id="GO:0035556">
    <property type="term" value="P:intracellular signal transduction"/>
    <property type="evidence" value="ECO:0007669"/>
    <property type="project" value="InterPro"/>
</dbReference>
<dbReference type="PROSITE" id="PS50297">
    <property type="entry name" value="ANK_REP_REGION"/>
    <property type="match status" value="5"/>
</dbReference>
<dbReference type="InterPro" id="IPR002110">
    <property type="entry name" value="Ankyrin_rpt"/>
</dbReference>
<dbReference type="SMART" id="SM00253">
    <property type="entry name" value="SOCS"/>
    <property type="match status" value="1"/>
</dbReference>
<dbReference type="PROSITE" id="PS50225">
    <property type="entry name" value="SOCS"/>
    <property type="match status" value="1"/>
</dbReference>
<evidence type="ECO:0000256" key="2">
    <source>
        <dbReference type="ARBA" id="ARBA00023043"/>
    </source>
</evidence>
<organism evidence="5 6">
    <name type="scientific">Agrilus planipennis</name>
    <name type="common">Emerald ash borer</name>
    <name type="synonym">Agrilus marcopoli</name>
    <dbReference type="NCBI Taxonomy" id="224129"/>
    <lineage>
        <taxon>Eukaryota</taxon>
        <taxon>Metazoa</taxon>
        <taxon>Ecdysozoa</taxon>
        <taxon>Arthropoda</taxon>
        <taxon>Hexapoda</taxon>
        <taxon>Insecta</taxon>
        <taxon>Pterygota</taxon>
        <taxon>Neoptera</taxon>
        <taxon>Endopterygota</taxon>
        <taxon>Coleoptera</taxon>
        <taxon>Polyphaga</taxon>
        <taxon>Elateriformia</taxon>
        <taxon>Buprestoidea</taxon>
        <taxon>Buprestidae</taxon>
        <taxon>Agrilinae</taxon>
        <taxon>Agrilus</taxon>
    </lineage>
</organism>
<dbReference type="AlphaFoldDB" id="A0A1W4WZX8"/>
<dbReference type="InParanoid" id="A0A1W4WZX8"/>
<evidence type="ECO:0000313" key="6">
    <source>
        <dbReference type="RefSeq" id="XP_018329389.1"/>
    </source>
</evidence>
<dbReference type="InterPro" id="IPR051165">
    <property type="entry name" value="Multifunctional_ANK_Repeat"/>
</dbReference>
<feature type="domain" description="SOCS box" evidence="4">
    <location>
        <begin position="509"/>
        <end position="557"/>
    </location>
</feature>
<dbReference type="Proteomes" id="UP000192223">
    <property type="component" value="Unplaced"/>
</dbReference>
<protein>
    <submittedName>
        <fullName evidence="6">Ankyrin-1</fullName>
    </submittedName>
</protein>
<dbReference type="Gene3D" id="1.10.750.20">
    <property type="entry name" value="SOCS box"/>
    <property type="match status" value="1"/>
</dbReference>
<dbReference type="PROSITE" id="PS50088">
    <property type="entry name" value="ANK_REPEAT"/>
    <property type="match status" value="5"/>
</dbReference>
<evidence type="ECO:0000256" key="1">
    <source>
        <dbReference type="ARBA" id="ARBA00022737"/>
    </source>
</evidence>
<dbReference type="Pfam" id="PF07525">
    <property type="entry name" value="SOCS_box"/>
    <property type="match status" value="1"/>
</dbReference>
<gene>
    <name evidence="6" type="primary">LOC108739820</name>
</gene>
<keyword evidence="2 3" id="KW-0040">ANK repeat</keyword>
<dbReference type="InterPro" id="IPR001496">
    <property type="entry name" value="SOCS_box"/>
</dbReference>
<evidence type="ECO:0000313" key="5">
    <source>
        <dbReference type="Proteomes" id="UP000192223"/>
    </source>
</evidence>
<dbReference type="SUPFAM" id="SSF48403">
    <property type="entry name" value="Ankyrin repeat"/>
    <property type="match status" value="2"/>
</dbReference>
<feature type="repeat" description="ANK" evidence="3">
    <location>
        <begin position="361"/>
        <end position="393"/>
    </location>
</feature>
<accession>A0A1W4WZX8</accession>
<dbReference type="STRING" id="224129.A0A1W4WZX8"/>
<proteinExistence type="predicted"/>
<dbReference type="InterPro" id="IPR036770">
    <property type="entry name" value="Ankyrin_rpt-contain_sf"/>
</dbReference>
<dbReference type="SMART" id="SM00969">
    <property type="entry name" value="SOCS_box"/>
    <property type="match status" value="1"/>
</dbReference>
<dbReference type="GeneID" id="108739820"/>
<dbReference type="OrthoDB" id="194358at2759"/>
<reference evidence="6" key="1">
    <citation type="submission" date="2025-08" db="UniProtKB">
        <authorList>
            <consortium name="RefSeq"/>
        </authorList>
    </citation>
    <scope>IDENTIFICATION</scope>
    <source>
        <tissue evidence="6">Entire body</tissue>
    </source>
</reference>
<dbReference type="InterPro" id="IPR036036">
    <property type="entry name" value="SOCS_box-like_dom_sf"/>
</dbReference>
<keyword evidence="5" id="KW-1185">Reference proteome</keyword>